<comment type="function">
    <text evidence="7">Dual specificity enzyme that catalyzes the synthesis of pseudouridine from uracil-746 in 23S ribosomal RNA and from uracil-32 in the anticodon stem and loop of transfer RNAs.</text>
</comment>
<dbReference type="Pfam" id="PF00849">
    <property type="entry name" value="PseudoU_synth_2"/>
    <property type="match status" value="1"/>
</dbReference>
<evidence type="ECO:0000256" key="1">
    <source>
        <dbReference type="ARBA" id="ARBA00010876"/>
    </source>
</evidence>
<keyword evidence="2" id="KW-0698">rRNA processing</keyword>
<evidence type="ECO:0000313" key="11">
    <source>
        <dbReference type="EMBL" id="MBS1258917.1"/>
    </source>
</evidence>
<dbReference type="InterPro" id="IPR006145">
    <property type="entry name" value="PsdUridine_synth_RsuA/RluA"/>
</dbReference>
<dbReference type="AlphaFoldDB" id="A0A942A617"/>
<evidence type="ECO:0000256" key="9">
    <source>
        <dbReference type="RuleBase" id="RU362028"/>
    </source>
</evidence>
<dbReference type="GO" id="GO:0000455">
    <property type="term" value="P:enzyme-directed rRNA pseudouridine synthesis"/>
    <property type="evidence" value="ECO:0007669"/>
    <property type="project" value="TreeGrafter"/>
</dbReference>
<evidence type="ECO:0000256" key="6">
    <source>
        <dbReference type="ARBA" id="ARBA00036916"/>
    </source>
</evidence>
<comment type="similarity">
    <text evidence="1 9">Belongs to the pseudouridine synthase RluA family.</text>
</comment>
<dbReference type="Proteomes" id="UP000722750">
    <property type="component" value="Unassembled WGS sequence"/>
</dbReference>
<dbReference type="PANTHER" id="PTHR21600:SF91">
    <property type="entry name" value="DUAL-SPECIFICITY RNA PSEUDOURIDINE SYNTHASE RLUA"/>
    <property type="match status" value="1"/>
</dbReference>
<name>A0A942A617_9BACT</name>
<evidence type="ECO:0000313" key="12">
    <source>
        <dbReference type="Proteomes" id="UP000722750"/>
    </source>
</evidence>
<keyword evidence="3" id="KW-0819">tRNA processing</keyword>
<comment type="function">
    <text evidence="9">Responsible for synthesis of pseudouridine from uracil.</text>
</comment>
<dbReference type="NCBIfam" id="TIGR00005">
    <property type="entry name" value="rluA_subfam"/>
    <property type="match status" value="1"/>
</dbReference>
<proteinExistence type="inferred from homology"/>
<organism evidence="11 12">
    <name type="scientific">Candidatus Scalindua arabica</name>
    <dbReference type="NCBI Taxonomy" id="1127984"/>
    <lineage>
        <taxon>Bacteria</taxon>
        <taxon>Pseudomonadati</taxon>
        <taxon>Planctomycetota</taxon>
        <taxon>Candidatus Brocadiia</taxon>
        <taxon>Candidatus Brocadiales</taxon>
        <taxon>Candidatus Scalinduaceae</taxon>
        <taxon>Candidatus Scalindua</taxon>
    </lineage>
</organism>
<dbReference type="GO" id="GO:0003723">
    <property type="term" value="F:RNA binding"/>
    <property type="evidence" value="ECO:0007669"/>
    <property type="project" value="InterPro"/>
</dbReference>
<sequence length="226" mass="26001">MPSLSHIIHKQLPPPLGDVEYVYYDDQIIIVDKPANMLSVPGKTPEKQDCLIHRVQQRFTEALIVHRLDFSTSGLMVIARNPESHRELSRQFQDRKIEKTYIAKVYGHPDEESGEVNVPLRCDLERRPLQIIDHQYGKAAQTFWRILERHENSCSLGLIPVTGRTHQLRVHMQALGHPILGDELYGHEVAFALADRLLLHAQKLIITHPTDNNRLTFLSTTNLFKI</sequence>
<evidence type="ECO:0000256" key="7">
    <source>
        <dbReference type="ARBA" id="ARBA00037305"/>
    </source>
</evidence>
<feature type="active site" evidence="8">
    <location>
        <position position="69"/>
    </location>
</feature>
<dbReference type="Gene3D" id="3.30.2350.10">
    <property type="entry name" value="Pseudouridine synthase"/>
    <property type="match status" value="1"/>
</dbReference>
<reference evidence="11" key="1">
    <citation type="journal article" date="2021" name="ISME J.">
        <title>Fine-scale metabolic discontinuity in a stratified prokaryote microbiome of a Red Sea deep halocline.</title>
        <authorList>
            <person name="Michoud G."/>
            <person name="Ngugi D.K."/>
            <person name="Barozzi A."/>
            <person name="Merlino G."/>
            <person name="Calleja M.L."/>
            <person name="Delgado-Huertas A."/>
            <person name="Moran X.A.G."/>
            <person name="Daffonchio D."/>
        </authorList>
    </citation>
    <scope>NUCLEOTIDE SEQUENCE</scope>
    <source>
        <strain evidence="11">SuakinDeep_MAG55_1</strain>
    </source>
</reference>
<dbReference type="InterPro" id="IPR006224">
    <property type="entry name" value="PsdUridine_synth_RluA-like_CS"/>
</dbReference>
<protein>
    <recommendedName>
        <fullName evidence="9">Pseudouridine synthase</fullName>
        <ecNumber evidence="9">5.4.99.-</ecNumber>
    </recommendedName>
</protein>
<dbReference type="PANTHER" id="PTHR21600">
    <property type="entry name" value="MITOCHONDRIAL RNA PSEUDOURIDINE SYNTHASE"/>
    <property type="match status" value="1"/>
</dbReference>
<dbReference type="InterPro" id="IPR020103">
    <property type="entry name" value="PsdUridine_synth_cat_dom_sf"/>
</dbReference>
<dbReference type="SUPFAM" id="SSF55120">
    <property type="entry name" value="Pseudouridine synthase"/>
    <property type="match status" value="1"/>
</dbReference>
<dbReference type="CDD" id="cd02869">
    <property type="entry name" value="PseudoU_synth_RluA_like"/>
    <property type="match status" value="1"/>
</dbReference>
<evidence type="ECO:0000256" key="2">
    <source>
        <dbReference type="ARBA" id="ARBA00022552"/>
    </source>
</evidence>
<dbReference type="GO" id="GO:0008033">
    <property type="term" value="P:tRNA processing"/>
    <property type="evidence" value="ECO:0007669"/>
    <property type="project" value="UniProtKB-KW"/>
</dbReference>
<evidence type="ECO:0000256" key="8">
    <source>
        <dbReference type="PIRSR" id="PIRSR606225-1"/>
    </source>
</evidence>
<dbReference type="InterPro" id="IPR050188">
    <property type="entry name" value="RluA_PseudoU_synthase"/>
</dbReference>
<evidence type="ECO:0000256" key="4">
    <source>
        <dbReference type="ARBA" id="ARBA00023235"/>
    </source>
</evidence>
<dbReference type="InterPro" id="IPR006225">
    <property type="entry name" value="PsdUridine_synth_RluC/D"/>
</dbReference>
<evidence type="ECO:0000259" key="10">
    <source>
        <dbReference type="Pfam" id="PF00849"/>
    </source>
</evidence>
<dbReference type="PROSITE" id="PS01129">
    <property type="entry name" value="PSI_RLU"/>
    <property type="match status" value="1"/>
</dbReference>
<keyword evidence="4 9" id="KW-0413">Isomerase</keyword>
<comment type="caution">
    <text evidence="11">The sequence shown here is derived from an EMBL/GenBank/DDBJ whole genome shotgun (WGS) entry which is preliminary data.</text>
</comment>
<accession>A0A942A617</accession>
<evidence type="ECO:0000256" key="3">
    <source>
        <dbReference type="ARBA" id="ARBA00022694"/>
    </source>
</evidence>
<gene>
    <name evidence="11" type="ORF">MAG551_01981</name>
</gene>
<evidence type="ECO:0000256" key="5">
    <source>
        <dbReference type="ARBA" id="ARBA00036184"/>
    </source>
</evidence>
<dbReference type="GO" id="GO:0160142">
    <property type="term" value="F:23S rRNA pseudouridine(746) synthase activity"/>
    <property type="evidence" value="ECO:0007669"/>
    <property type="project" value="UniProtKB-EC"/>
</dbReference>
<dbReference type="GO" id="GO:0160151">
    <property type="term" value="F:tRNA pseudouridine(32) synthase activity"/>
    <property type="evidence" value="ECO:0007669"/>
    <property type="project" value="UniProtKB-EC"/>
</dbReference>
<comment type="catalytic activity">
    <reaction evidence="6">
        <text>uridine(746) in 23S rRNA = pseudouridine(746) in 23S rRNA</text>
        <dbReference type="Rhea" id="RHEA:42548"/>
        <dbReference type="Rhea" id="RHEA-COMP:10109"/>
        <dbReference type="Rhea" id="RHEA-COMP:10110"/>
        <dbReference type="ChEBI" id="CHEBI:65314"/>
        <dbReference type="ChEBI" id="CHEBI:65315"/>
        <dbReference type="EC" id="5.4.99.29"/>
    </reaction>
</comment>
<comment type="catalytic activity">
    <reaction evidence="9">
        <text>a uridine in RNA = a pseudouridine in RNA</text>
        <dbReference type="Rhea" id="RHEA:48348"/>
        <dbReference type="Rhea" id="RHEA-COMP:12068"/>
        <dbReference type="Rhea" id="RHEA-COMP:12069"/>
        <dbReference type="ChEBI" id="CHEBI:65314"/>
        <dbReference type="ChEBI" id="CHEBI:65315"/>
    </reaction>
</comment>
<dbReference type="EMBL" id="JAANXD010000076">
    <property type="protein sequence ID" value="MBS1258917.1"/>
    <property type="molecule type" value="Genomic_DNA"/>
</dbReference>
<comment type="catalytic activity">
    <reaction evidence="5">
        <text>uridine(32) in tRNA = pseudouridine(32) in tRNA</text>
        <dbReference type="Rhea" id="RHEA:42544"/>
        <dbReference type="Rhea" id="RHEA-COMP:10107"/>
        <dbReference type="Rhea" id="RHEA-COMP:10108"/>
        <dbReference type="ChEBI" id="CHEBI:65314"/>
        <dbReference type="ChEBI" id="CHEBI:65315"/>
        <dbReference type="EC" id="5.4.99.28"/>
    </reaction>
</comment>
<feature type="domain" description="Pseudouridine synthase RsuA/RluA-like" evidence="10">
    <location>
        <begin position="28"/>
        <end position="174"/>
    </location>
</feature>
<dbReference type="EC" id="5.4.99.-" evidence="9"/>